<keyword evidence="5 10" id="KW-1133">Transmembrane helix</keyword>
<evidence type="ECO:0000256" key="1">
    <source>
        <dbReference type="ARBA" id="ARBA00004141"/>
    </source>
</evidence>
<dbReference type="Proteomes" id="UP000694872">
    <property type="component" value="Unplaced"/>
</dbReference>
<feature type="transmembrane region" description="Helical" evidence="10">
    <location>
        <begin position="485"/>
        <end position="508"/>
    </location>
</feature>
<dbReference type="SUPFAM" id="SSF63501">
    <property type="entry name" value="Frizzled cysteine-rich domain"/>
    <property type="match status" value="1"/>
</dbReference>
<comment type="subcellular location">
    <subcellularLocation>
        <location evidence="1">Membrane</location>
        <topology evidence="1">Multi-pass membrane protein</topology>
    </subcellularLocation>
</comment>
<keyword evidence="6 10" id="KW-0472">Membrane</keyword>
<gene>
    <name evidence="14" type="primary">LOC106126773</name>
</gene>
<dbReference type="Pfam" id="PF01392">
    <property type="entry name" value="Fz"/>
    <property type="match status" value="1"/>
</dbReference>
<reference evidence="14" key="1">
    <citation type="submission" date="2025-08" db="UniProtKB">
        <authorList>
            <consortium name="RefSeq"/>
        </authorList>
    </citation>
    <scope>IDENTIFICATION</scope>
</reference>
<dbReference type="Gene3D" id="1.10.2000.10">
    <property type="entry name" value="Frizzled cysteine-rich domain"/>
    <property type="match status" value="1"/>
</dbReference>
<evidence type="ECO:0000259" key="13">
    <source>
        <dbReference type="PROSITE" id="PS50261"/>
    </source>
</evidence>
<evidence type="ECO:0000256" key="7">
    <source>
        <dbReference type="ARBA" id="ARBA00023157"/>
    </source>
</evidence>
<keyword evidence="11" id="KW-0732">Signal</keyword>
<evidence type="ECO:0000256" key="9">
    <source>
        <dbReference type="PROSITE-ProRule" id="PRU00090"/>
    </source>
</evidence>
<dbReference type="CTD" id="31659"/>
<evidence type="ECO:0000256" key="3">
    <source>
        <dbReference type="ARBA" id="ARBA00022473"/>
    </source>
</evidence>
<feature type="disulfide bond" evidence="9">
    <location>
        <begin position="102"/>
        <end position="126"/>
    </location>
</feature>
<dbReference type="AlphaFoldDB" id="A0AAJ6ZVM6"/>
<dbReference type="GO" id="GO:0017147">
    <property type="term" value="F:Wnt-protein binding"/>
    <property type="evidence" value="ECO:0007669"/>
    <property type="project" value="TreeGrafter"/>
</dbReference>
<feature type="disulfide bond" evidence="9">
    <location>
        <begin position="26"/>
        <end position="87"/>
    </location>
</feature>
<organism evidence="14">
    <name type="scientific">Papilio xuthus</name>
    <name type="common">Asian swallowtail butterfly</name>
    <dbReference type="NCBI Taxonomy" id="66420"/>
    <lineage>
        <taxon>Eukaryota</taxon>
        <taxon>Metazoa</taxon>
        <taxon>Ecdysozoa</taxon>
        <taxon>Arthropoda</taxon>
        <taxon>Hexapoda</taxon>
        <taxon>Insecta</taxon>
        <taxon>Pterygota</taxon>
        <taxon>Neoptera</taxon>
        <taxon>Endopterygota</taxon>
        <taxon>Lepidoptera</taxon>
        <taxon>Glossata</taxon>
        <taxon>Ditrysia</taxon>
        <taxon>Papilionoidea</taxon>
        <taxon>Papilionidae</taxon>
        <taxon>Papilioninae</taxon>
        <taxon>Papilio</taxon>
    </lineage>
</organism>
<feature type="disulfide bond" evidence="9">
    <location>
        <begin position="98"/>
        <end position="139"/>
    </location>
</feature>
<evidence type="ECO:0000256" key="10">
    <source>
        <dbReference type="SAM" id="Phobius"/>
    </source>
</evidence>
<feature type="transmembrane region" description="Helical" evidence="10">
    <location>
        <begin position="291"/>
        <end position="315"/>
    </location>
</feature>
<evidence type="ECO:0000256" key="4">
    <source>
        <dbReference type="ARBA" id="ARBA00022692"/>
    </source>
</evidence>
<keyword evidence="8" id="KW-0675">Receptor</keyword>
<dbReference type="GO" id="GO:0042813">
    <property type="term" value="F:Wnt receptor activity"/>
    <property type="evidence" value="ECO:0007669"/>
    <property type="project" value="TreeGrafter"/>
</dbReference>
<feature type="domain" description="FZ" evidence="12">
    <location>
        <begin position="21"/>
        <end position="142"/>
    </location>
</feature>
<dbReference type="SMART" id="SM01330">
    <property type="entry name" value="Frizzled"/>
    <property type="match status" value="1"/>
</dbReference>
<evidence type="ECO:0000256" key="2">
    <source>
        <dbReference type="ARBA" id="ARBA00008077"/>
    </source>
</evidence>
<dbReference type="InterPro" id="IPR015526">
    <property type="entry name" value="Frizzled/SFRP"/>
</dbReference>
<dbReference type="Pfam" id="PF01534">
    <property type="entry name" value="Frizzled"/>
    <property type="match status" value="1"/>
</dbReference>
<evidence type="ECO:0000256" key="6">
    <source>
        <dbReference type="ARBA" id="ARBA00023136"/>
    </source>
</evidence>
<evidence type="ECO:0000313" key="14">
    <source>
        <dbReference type="RefSeq" id="XP_013180071.1"/>
    </source>
</evidence>
<sequence>MKCINLVLLLVTLIIGASSEASVRTCEPIKVAMCKNIGYNQTGMPNLARHTLQVEADVTLQTYSPLVQYGCSSQLHLFLCSVYVPMCTDKVALPIGPCRGLCESVYARCYPVLRGFGFPWPSELDCSLFPAENNHEHMCMEGPGERVPPAGPIPLDTAATSGRGACRRLVKPSSWVWVRGSGRCAQFCDAEVLWEAGERRAAEVWLATWAALSFACTLAAVGAQLACGAAGGAGGAGERALVLVALCRCAAAAGWGVRAAAGRSAAGCAKDSMSPTRMLLAHDGLANPNCAVVFLLLYYFGLAASVWWVVVAGAWRASVLRPPAPGAPGPGGAGASRGDRHSSLLQLAAWGVPAALAAAVLVTRDVDADELTGTCFVGNQSSKSLLALVIIPEAICLLLGCLFLASGLRTVLRRPAPVPAPAALLNAPPQPHTDQSLLRLGAFAALYAVPSTCILATWIYEYTWRDDWLAAPEPSFEPSTQPRPAFWVFLFRIFATQILGVMVAVWIATPRLKALWRRISGPTKPTLAKCPAGPTPTPLTLQCYSTHSHSLPRHTHKYATYRPPQHQSYRKPRHYHYSAGETIL</sequence>
<dbReference type="InterPro" id="IPR000539">
    <property type="entry name" value="Frizzled/Smoothened_7TM"/>
</dbReference>
<dbReference type="GO" id="GO:0005886">
    <property type="term" value="C:plasma membrane"/>
    <property type="evidence" value="ECO:0007669"/>
    <property type="project" value="TreeGrafter"/>
</dbReference>
<keyword evidence="4 10" id="KW-0812">Transmembrane</keyword>
<keyword evidence="7 9" id="KW-1015">Disulfide bond</keyword>
<dbReference type="PRINTS" id="PR00489">
    <property type="entry name" value="FRIZZLED"/>
</dbReference>
<feature type="signal peptide" evidence="11">
    <location>
        <begin position="1"/>
        <end position="19"/>
    </location>
</feature>
<keyword evidence="3" id="KW-0217">Developmental protein</keyword>
<comment type="similarity">
    <text evidence="2">Belongs to the G-protein coupled receptor Fz/Smo family.</text>
</comment>
<feature type="disulfide bond" evidence="9">
    <location>
        <begin position="34"/>
        <end position="80"/>
    </location>
</feature>
<dbReference type="InterPro" id="IPR017981">
    <property type="entry name" value="GPCR_2-like_7TM"/>
</dbReference>
<dbReference type="GeneID" id="106126773"/>
<dbReference type="InterPro" id="IPR036790">
    <property type="entry name" value="Frizzled_dom_sf"/>
</dbReference>
<dbReference type="PANTHER" id="PTHR11309:SF23">
    <property type="entry name" value="FRIZZLED-4"/>
    <property type="match status" value="1"/>
</dbReference>
<dbReference type="InterPro" id="IPR020067">
    <property type="entry name" value="Frizzled_dom"/>
</dbReference>
<dbReference type="SMART" id="SM00063">
    <property type="entry name" value="FRI"/>
    <property type="match status" value="1"/>
</dbReference>
<feature type="transmembrane region" description="Helical" evidence="10">
    <location>
        <begin position="384"/>
        <end position="405"/>
    </location>
</feature>
<dbReference type="KEGG" id="pxu:106126773"/>
<evidence type="ECO:0000259" key="12">
    <source>
        <dbReference type="PROSITE" id="PS50038"/>
    </source>
</evidence>
<evidence type="ECO:0000256" key="8">
    <source>
        <dbReference type="ARBA" id="ARBA00023170"/>
    </source>
</evidence>
<protein>
    <submittedName>
        <fullName evidence="14">Frizzled-4</fullName>
    </submittedName>
</protein>
<name>A0AAJ6ZVM6_PAPXU</name>
<accession>A0AAJ6ZVM6</accession>
<feature type="transmembrane region" description="Helical" evidence="10">
    <location>
        <begin position="440"/>
        <end position="460"/>
    </location>
</feature>
<dbReference type="Gene3D" id="1.20.1070.10">
    <property type="entry name" value="Rhodopsin 7-helix transmembrane proteins"/>
    <property type="match status" value="1"/>
</dbReference>
<proteinExistence type="inferred from homology"/>
<evidence type="ECO:0000256" key="5">
    <source>
        <dbReference type="ARBA" id="ARBA00022989"/>
    </source>
</evidence>
<dbReference type="GO" id="GO:0060070">
    <property type="term" value="P:canonical Wnt signaling pathway"/>
    <property type="evidence" value="ECO:0007669"/>
    <property type="project" value="TreeGrafter"/>
</dbReference>
<feature type="domain" description="G-protein coupled receptors family 2 profile 2" evidence="13">
    <location>
        <begin position="202"/>
        <end position="511"/>
    </location>
</feature>
<feature type="transmembrane region" description="Helical" evidence="10">
    <location>
        <begin position="344"/>
        <end position="364"/>
    </location>
</feature>
<dbReference type="RefSeq" id="XP_013180071.1">
    <property type="nucleotide sequence ID" value="XM_013324617.1"/>
</dbReference>
<feature type="disulfide bond" evidence="9">
    <location>
        <begin position="71"/>
        <end position="109"/>
    </location>
</feature>
<dbReference type="GO" id="GO:0035567">
    <property type="term" value="P:non-canonical Wnt signaling pathway"/>
    <property type="evidence" value="ECO:0007669"/>
    <property type="project" value="TreeGrafter"/>
</dbReference>
<dbReference type="PROSITE" id="PS50038">
    <property type="entry name" value="FZ"/>
    <property type="match status" value="1"/>
</dbReference>
<dbReference type="PANTHER" id="PTHR11309">
    <property type="entry name" value="FRIZZLED"/>
    <property type="match status" value="1"/>
</dbReference>
<dbReference type="PROSITE" id="PS50261">
    <property type="entry name" value="G_PROTEIN_RECEP_F2_4"/>
    <property type="match status" value="1"/>
</dbReference>
<feature type="chain" id="PRO_5042611754" evidence="11">
    <location>
        <begin position="20"/>
        <end position="584"/>
    </location>
</feature>
<evidence type="ECO:0000256" key="11">
    <source>
        <dbReference type="SAM" id="SignalP"/>
    </source>
</evidence>